<gene>
    <name evidence="1" type="ORF">TSPI_05589</name>
</gene>
<name>A0ABR3K212_TRISP</name>
<organism evidence="1 2">
    <name type="scientific">Trichinella spiralis</name>
    <name type="common">Trichina worm</name>
    <dbReference type="NCBI Taxonomy" id="6334"/>
    <lineage>
        <taxon>Eukaryota</taxon>
        <taxon>Metazoa</taxon>
        <taxon>Ecdysozoa</taxon>
        <taxon>Nematoda</taxon>
        <taxon>Enoplea</taxon>
        <taxon>Dorylaimia</taxon>
        <taxon>Trichinellida</taxon>
        <taxon>Trichinellidae</taxon>
        <taxon>Trichinella</taxon>
    </lineage>
</organism>
<keyword evidence="2" id="KW-1185">Reference proteome</keyword>
<evidence type="ECO:0000313" key="1">
    <source>
        <dbReference type="EMBL" id="KAL1226869.1"/>
    </source>
</evidence>
<sequence length="117" mass="13413">MLDLWQNSVDRHNIACEIIVSILFDQTFLNEIEYIENFTKQPTRSLLIGSQHSNCRDDLEKFDISLTSGRCAAVINQFAILISIRSDAYTEIQILLYTFIVVVRANGATRIGWDGDW</sequence>
<protein>
    <submittedName>
        <fullName evidence="1">Protoheme IX farnesyltransferase</fullName>
    </submittedName>
</protein>
<proteinExistence type="predicted"/>
<dbReference type="Proteomes" id="UP001558632">
    <property type="component" value="Unassembled WGS sequence"/>
</dbReference>
<accession>A0ABR3K212</accession>
<comment type="caution">
    <text evidence="1">The sequence shown here is derived from an EMBL/GenBank/DDBJ whole genome shotgun (WGS) entry which is preliminary data.</text>
</comment>
<dbReference type="EMBL" id="JBEUSY010000558">
    <property type="protein sequence ID" value="KAL1226869.1"/>
    <property type="molecule type" value="Genomic_DNA"/>
</dbReference>
<evidence type="ECO:0000313" key="2">
    <source>
        <dbReference type="Proteomes" id="UP001558632"/>
    </source>
</evidence>
<reference evidence="1 2" key="1">
    <citation type="submission" date="2024-07" db="EMBL/GenBank/DDBJ databases">
        <title>Enhanced genomic and transcriptomic resources for Trichinella pseudospiralis and T. spiralis underpin the discovery of pronounced molecular differences between stages and species.</title>
        <authorList>
            <person name="Pasi K.K."/>
            <person name="La Rosa G."/>
            <person name="Gomez-Morales M.A."/>
            <person name="Tosini F."/>
            <person name="Sumanam S."/>
            <person name="Young N.D."/>
            <person name="Chang B.C."/>
            <person name="Robin G.B."/>
        </authorList>
    </citation>
    <scope>NUCLEOTIDE SEQUENCE [LARGE SCALE GENOMIC DNA]</scope>
    <source>
        <strain evidence="1">ISS534</strain>
    </source>
</reference>